<keyword evidence="1" id="KW-0732">Signal</keyword>
<dbReference type="AlphaFoldDB" id="A0A0B4N1J8"/>
<dbReference type="Pfam" id="PF21785">
    <property type="entry name" value="Bflower_2"/>
    <property type="match status" value="1"/>
</dbReference>
<reference evidence="2" key="1">
    <citation type="submission" date="2014-03" db="EMBL/GenBank/DDBJ databases">
        <title>A sequence of cellulolytic fosmid clone of goat rumen metagenome.</title>
        <authorList>
            <person name="Lee K.-T."/>
            <person name="Kim J.-Y."/>
            <person name="Kim Y.-J."/>
            <person name="Ahn J.-H."/>
            <person name="Park M.-N."/>
            <person name="Kim J.-H."/>
            <person name="Kim T.-H."/>
        </authorList>
    </citation>
    <scope>NUCLEOTIDE SEQUENCE</scope>
</reference>
<name>A0A0B4N1J8_9BACT</name>
<feature type="signal peptide" evidence="1">
    <location>
        <begin position="1"/>
        <end position="22"/>
    </location>
</feature>
<dbReference type="EMBL" id="KJ631405">
    <property type="protein sequence ID" value="AIF26276.1"/>
    <property type="molecule type" value="Genomic_DNA"/>
</dbReference>
<organism evidence="2">
    <name type="scientific">uncultured bacterium Lq_025_E06</name>
    <dbReference type="NCBI Taxonomy" id="1489290"/>
    <lineage>
        <taxon>Bacteria</taxon>
        <taxon>environmental samples</taxon>
    </lineage>
</organism>
<evidence type="ECO:0000313" key="2">
    <source>
        <dbReference type="EMBL" id="AIF26276.1"/>
    </source>
</evidence>
<proteinExistence type="predicted"/>
<protein>
    <recommendedName>
        <fullName evidence="3">Secreted protein</fullName>
    </recommendedName>
</protein>
<evidence type="ECO:0008006" key="3">
    <source>
        <dbReference type="Google" id="ProtNLM"/>
    </source>
</evidence>
<evidence type="ECO:0000256" key="1">
    <source>
        <dbReference type="SAM" id="SignalP"/>
    </source>
</evidence>
<dbReference type="InterPro" id="IPR048910">
    <property type="entry name" value="Bflower_2"/>
</dbReference>
<accession>A0A0B4N1J8</accession>
<sequence>MKCLLHSILTILLLAASVEAAAQTIQNASYQTVGYIKSDGTIQDSSYRTVGYVKDDGTVQDASYRTIGYAKDIPRKWAAFYFFFQK</sequence>
<feature type="chain" id="PRO_5002094305" description="Secreted protein" evidence="1">
    <location>
        <begin position="23"/>
        <end position="86"/>
    </location>
</feature>